<dbReference type="OrthoDB" id="9798604at2"/>
<dbReference type="GO" id="GO:0016614">
    <property type="term" value="F:oxidoreductase activity, acting on CH-OH group of donors"/>
    <property type="evidence" value="ECO:0007669"/>
    <property type="project" value="InterPro"/>
</dbReference>
<gene>
    <name evidence="8" type="ORF">A5481_20020</name>
</gene>
<keyword evidence="3" id="KW-0285">Flavoprotein</keyword>
<dbReference type="SUPFAM" id="SSF51905">
    <property type="entry name" value="FAD/NAD(P)-binding domain"/>
    <property type="match status" value="1"/>
</dbReference>
<evidence type="ECO:0000256" key="2">
    <source>
        <dbReference type="ARBA" id="ARBA00010790"/>
    </source>
</evidence>
<evidence type="ECO:0008006" key="10">
    <source>
        <dbReference type="Google" id="ProtNLM"/>
    </source>
</evidence>
<evidence type="ECO:0000313" key="9">
    <source>
        <dbReference type="Proteomes" id="UP000078316"/>
    </source>
</evidence>
<evidence type="ECO:0000256" key="5">
    <source>
        <dbReference type="ARBA" id="ARBA00023002"/>
    </source>
</evidence>
<evidence type="ECO:0000256" key="3">
    <source>
        <dbReference type="ARBA" id="ARBA00022630"/>
    </source>
</evidence>
<dbReference type="InterPro" id="IPR051473">
    <property type="entry name" value="P2Ox-like"/>
</dbReference>
<keyword evidence="5" id="KW-0560">Oxidoreductase</keyword>
<dbReference type="Pfam" id="PF05199">
    <property type="entry name" value="GMC_oxred_C"/>
    <property type="match status" value="1"/>
</dbReference>
<feature type="domain" description="FAD-binding" evidence="6">
    <location>
        <begin position="16"/>
        <end position="47"/>
    </location>
</feature>
<proteinExistence type="inferred from homology"/>
<name>A0A179S6A7_9HYPH</name>
<evidence type="ECO:0000313" key="8">
    <source>
        <dbReference type="EMBL" id="OAS22253.1"/>
    </source>
</evidence>
<dbReference type="EMBL" id="LWHQ01000039">
    <property type="protein sequence ID" value="OAS22253.1"/>
    <property type="molecule type" value="Genomic_DNA"/>
</dbReference>
<accession>A0A179S6A7</accession>
<dbReference type="InterPro" id="IPR002938">
    <property type="entry name" value="FAD-bd"/>
</dbReference>
<keyword evidence="4" id="KW-0274">FAD</keyword>
<organism evidence="8 9">
    <name type="scientific">Methylobacterium platani</name>
    <dbReference type="NCBI Taxonomy" id="427683"/>
    <lineage>
        <taxon>Bacteria</taxon>
        <taxon>Pseudomonadati</taxon>
        <taxon>Pseudomonadota</taxon>
        <taxon>Alphaproteobacteria</taxon>
        <taxon>Hyphomicrobiales</taxon>
        <taxon>Methylobacteriaceae</taxon>
        <taxon>Methylobacterium</taxon>
    </lineage>
</organism>
<dbReference type="InterPro" id="IPR007867">
    <property type="entry name" value="GMC_OxRtase_C"/>
</dbReference>
<dbReference type="STRING" id="427683.A5481_20020"/>
<evidence type="ECO:0000259" key="7">
    <source>
        <dbReference type="Pfam" id="PF05199"/>
    </source>
</evidence>
<comment type="cofactor">
    <cofactor evidence="1">
        <name>FAD</name>
        <dbReference type="ChEBI" id="CHEBI:57692"/>
    </cofactor>
</comment>
<dbReference type="InterPro" id="IPR036188">
    <property type="entry name" value="FAD/NAD-bd_sf"/>
</dbReference>
<dbReference type="PANTHER" id="PTHR42784">
    <property type="entry name" value="PYRANOSE 2-OXIDASE"/>
    <property type="match status" value="1"/>
</dbReference>
<comment type="caution">
    <text evidence="8">The sequence shown here is derived from an EMBL/GenBank/DDBJ whole genome shotgun (WGS) entry which is preliminary data.</text>
</comment>
<dbReference type="GO" id="GO:0071949">
    <property type="term" value="F:FAD binding"/>
    <property type="evidence" value="ECO:0007669"/>
    <property type="project" value="InterPro"/>
</dbReference>
<dbReference type="AlphaFoldDB" id="A0A179S6A7"/>
<evidence type="ECO:0000259" key="6">
    <source>
        <dbReference type="Pfam" id="PF01494"/>
    </source>
</evidence>
<dbReference type="PANTHER" id="PTHR42784:SF1">
    <property type="entry name" value="PYRANOSE 2-OXIDASE"/>
    <property type="match status" value="1"/>
</dbReference>
<comment type="similarity">
    <text evidence="2">Belongs to the GMC oxidoreductase family.</text>
</comment>
<dbReference type="Gene3D" id="3.50.50.60">
    <property type="entry name" value="FAD/NAD(P)-binding domain"/>
    <property type="match status" value="2"/>
</dbReference>
<sequence>MTMIADHCEGLENSRHDVCIIGSGPAGLSLALELRRFGLSALVLESGGKRPEQLAQALSGADLADPARHDDMSIAVARRFGGTSNLWGGRCLPFDPVDFRPRLGMPDWPITLSDLTPFLPTACRLASCGEPVFEAPIPGIRADDDAFTFESLERWSGRPRLQVSHADMLASDPGIDIRLHATVVDVLFTEAGAARAVVVVRPSGERMTVPVSRLVLAAGGLETTRLLLSLQRRRPALFGGPDGPLGRHYMGHVIGEIADITFASDALDAAFAFERDREGWYVRRRFVPSPALQAEHGLLNVAFWPVIPRMADAAHRDPLLSLTFLALSFDPVGRALLPEALRLRHVPRSVARWPHLRNVCRNLPGALGAGARVAWQRYGAATRLPGLFVRNSGRRYGLSYHSEQSPWAESRVRLDDRTDAAGLPRLHIDYRVHENDARSIVRSHELLAGWLARTGFGHLEYRQPAERNVEAVMRLFGHGTHQIGTARMADRPGRGVVDRNLRAFDAPNLYVASAAVLPRSGQASPTLTVITLAVRLAHHIAAEKARIEVLQSAA</sequence>
<dbReference type="Pfam" id="PF01494">
    <property type="entry name" value="FAD_binding_3"/>
    <property type="match status" value="1"/>
</dbReference>
<dbReference type="Proteomes" id="UP000078316">
    <property type="component" value="Unassembled WGS sequence"/>
</dbReference>
<protein>
    <recommendedName>
        <fullName evidence="10">Glucose-methanol-choline oxidoreductase C-terminal domain-containing protein</fullName>
    </recommendedName>
</protein>
<evidence type="ECO:0000256" key="1">
    <source>
        <dbReference type="ARBA" id="ARBA00001974"/>
    </source>
</evidence>
<evidence type="ECO:0000256" key="4">
    <source>
        <dbReference type="ARBA" id="ARBA00022827"/>
    </source>
</evidence>
<feature type="domain" description="Glucose-methanol-choline oxidoreductase C-terminal" evidence="7">
    <location>
        <begin position="408"/>
        <end position="533"/>
    </location>
</feature>
<reference evidence="8 9" key="1">
    <citation type="submission" date="2016-04" db="EMBL/GenBank/DDBJ databases">
        <authorList>
            <person name="Evans L.H."/>
            <person name="Alamgir A."/>
            <person name="Owens N."/>
            <person name="Weber N.D."/>
            <person name="Virtaneva K."/>
            <person name="Barbian K."/>
            <person name="Babar A."/>
            <person name="Rosenke K."/>
        </authorList>
    </citation>
    <scope>NUCLEOTIDE SEQUENCE [LARGE SCALE GENOMIC DNA]</scope>
    <source>
        <strain evidence="8 9">PMB02</strain>
    </source>
</reference>